<evidence type="ECO:0000313" key="2">
    <source>
        <dbReference type="EMBL" id="MBL3689494.1"/>
    </source>
</evidence>
<feature type="transmembrane region" description="Helical" evidence="1">
    <location>
        <begin position="28"/>
        <end position="49"/>
    </location>
</feature>
<dbReference type="Proteomes" id="UP001646141">
    <property type="component" value="Unassembled WGS sequence"/>
</dbReference>
<evidence type="ECO:0000313" key="3">
    <source>
        <dbReference type="Proteomes" id="UP001646141"/>
    </source>
</evidence>
<dbReference type="EMBL" id="QYAD01000001">
    <property type="protein sequence ID" value="MBL3689494.1"/>
    <property type="molecule type" value="Genomic_DNA"/>
</dbReference>
<keyword evidence="1" id="KW-0472">Membrane</keyword>
<reference evidence="2 3" key="1">
    <citation type="submission" date="2018-09" db="EMBL/GenBank/DDBJ databases">
        <title>Comparative genomics of Leucobacter spp.</title>
        <authorList>
            <person name="Reis A.C."/>
            <person name="Kolvenbach B.A."/>
            <person name="Corvini P.F.X."/>
            <person name="Nunes O.C."/>
        </authorList>
    </citation>
    <scope>NUCLEOTIDE SEQUENCE [LARGE SCALE GENOMIC DNA]</scope>
    <source>
        <strain evidence="2 3">L-1</strain>
    </source>
</reference>
<keyword evidence="1" id="KW-1133">Transmembrane helix</keyword>
<name>A0ABS1SPS6_9MICO</name>
<gene>
    <name evidence="2" type="ORF">D3226_05900</name>
</gene>
<sequence>MSNTTIAHAPATSVLPVAPPARHETLSVISFLFAFLGLWFVAIPLGHVARRRARKHSTSTAFATAALVVGYLSAAVIAVVLIWFAIAFATLPQ</sequence>
<dbReference type="RefSeq" id="WP_202381413.1">
    <property type="nucleotide sequence ID" value="NZ_BAAAMA010000004.1"/>
</dbReference>
<keyword evidence="1" id="KW-0812">Transmembrane</keyword>
<proteinExistence type="predicted"/>
<organism evidence="2 3">
    <name type="scientific">Leucobacter chromiireducens subsp. chromiireducens</name>
    <dbReference type="NCBI Taxonomy" id="660067"/>
    <lineage>
        <taxon>Bacteria</taxon>
        <taxon>Bacillati</taxon>
        <taxon>Actinomycetota</taxon>
        <taxon>Actinomycetes</taxon>
        <taxon>Micrococcales</taxon>
        <taxon>Microbacteriaceae</taxon>
        <taxon>Leucobacter</taxon>
    </lineage>
</organism>
<comment type="caution">
    <text evidence="2">The sequence shown here is derived from an EMBL/GenBank/DDBJ whole genome shotgun (WGS) entry which is preliminary data.</text>
</comment>
<protein>
    <recommendedName>
        <fullName evidence="4">DUF4190 domain-containing protein</fullName>
    </recommendedName>
</protein>
<evidence type="ECO:0008006" key="4">
    <source>
        <dbReference type="Google" id="ProtNLM"/>
    </source>
</evidence>
<feature type="transmembrane region" description="Helical" evidence="1">
    <location>
        <begin position="61"/>
        <end position="86"/>
    </location>
</feature>
<accession>A0ABS1SPS6</accession>
<keyword evidence="3" id="KW-1185">Reference proteome</keyword>
<evidence type="ECO:0000256" key="1">
    <source>
        <dbReference type="SAM" id="Phobius"/>
    </source>
</evidence>